<dbReference type="EMBL" id="PGGS01000328">
    <property type="protein sequence ID" value="PNH05167.1"/>
    <property type="molecule type" value="Genomic_DNA"/>
</dbReference>
<evidence type="ECO:0000256" key="7">
    <source>
        <dbReference type="PROSITE-ProRule" id="PRU00339"/>
    </source>
</evidence>
<dbReference type="GO" id="GO:0031145">
    <property type="term" value="P:anaphase-promoting complex-dependent catabolic process"/>
    <property type="evidence" value="ECO:0007669"/>
    <property type="project" value="TreeGrafter"/>
</dbReference>
<evidence type="ECO:0000256" key="2">
    <source>
        <dbReference type="ARBA" id="ARBA00022737"/>
    </source>
</evidence>
<dbReference type="PROSITE" id="PS50005">
    <property type="entry name" value="TPR"/>
    <property type="match status" value="3"/>
</dbReference>
<feature type="region of interest" description="Disordered" evidence="8">
    <location>
        <begin position="266"/>
        <end position="291"/>
    </location>
</feature>
<name>A0A2J7ZY31_9CHLO</name>
<evidence type="ECO:0000256" key="5">
    <source>
        <dbReference type="ARBA" id="ARBA00022803"/>
    </source>
</evidence>
<feature type="repeat" description="TPR" evidence="7">
    <location>
        <begin position="455"/>
        <end position="488"/>
    </location>
</feature>
<dbReference type="GO" id="GO:0045842">
    <property type="term" value="P:positive regulation of mitotic metaphase/anaphase transition"/>
    <property type="evidence" value="ECO:0007669"/>
    <property type="project" value="TreeGrafter"/>
</dbReference>
<dbReference type="PROSITE" id="PS50293">
    <property type="entry name" value="TPR_REGION"/>
    <property type="match status" value="1"/>
</dbReference>
<reference evidence="10 11" key="1">
    <citation type="journal article" date="2017" name="Mol. Biol. Evol.">
        <title>The 4-celled Tetrabaena socialis nuclear genome reveals the essential components for genetic control of cell number at the origin of multicellularity in the volvocine lineage.</title>
        <authorList>
            <person name="Featherston J."/>
            <person name="Arakaki Y."/>
            <person name="Hanschen E.R."/>
            <person name="Ferris P.J."/>
            <person name="Michod R.E."/>
            <person name="Olson B.J.S.C."/>
            <person name="Nozaki H."/>
            <person name="Durand P.M."/>
        </authorList>
    </citation>
    <scope>NUCLEOTIDE SEQUENCE [LARGE SCALE GENOMIC DNA]</scope>
    <source>
        <strain evidence="10 11">NIES-571</strain>
    </source>
</reference>
<dbReference type="Pfam" id="PF04049">
    <property type="entry name" value="ANAPC8"/>
    <property type="match status" value="1"/>
</dbReference>
<dbReference type="PANTHER" id="PTHR12558:SF10">
    <property type="entry name" value="CELL DIVISION CYCLE PROTEIN 23 HOMOLOG"/>
    <property type="match status" value="1"/>
</dbReference>
<dbReference type="SUPFAM" id="SSF48452">
    <property type="entry name" value="TPR-like"/>
    <property type="match status" value="2"/>
</dbReference>
<dbReference type="Gene3D" id="1.25.40.10">
    <property type="entry name" value="Tetratricopeptide repeat domain"/>
    <property type="match status" value="3"/>
</dbReference>
<feature type="compositionally biased region" description="Low complexity" evidence="8">
    <location>
        <begin position="280"/>
        <end position="291"/>
    </location>
</feature>
<evidence type="ECO:0000313" key="10">
    <source>
        <dbReference type="EMBL" id="PNH05167.1"/>
    </source>
</evidence>
<keyword evidence="1" id="KW-0132">Cell division</keyword>
<feature type="domain" description="Cdc23" evidence="9">
    <location>
        <begin position="23"/>
        <end position="266"/>
    </location>
</feature>
<keyword evidence="3" id="KW-0498">Mitosis</keyword>
<evidence type="ECO:0000256" key="6">
    <source>
        <dbReference type="ARBA" id="ARBA00023306"/>
    </source>
</evidence>
<evidence type="ECO:0000313" key="11">
    <source>
        <dbReference type="Proteomes" id="UP000236333"/>
    </source>
</evidence>
<comment type="caution">
    <text evidence="10">The sequence shown here is derived from an EMBL/GenBank/DDBJ whole genome shotgun (WGS) entry which is preliminary data.</text>
</comment>
<dbReference type="InterPro" id="IPR007192">
    <property type="entry name" value="APC8"/>
</dbReference>
<keyword evidence="11" id="KW-1185">Reference proteome</keyword>
<evidence type="ECO:0000259" key="9">
    <source>
        <dbReference type="Pfam" id="PF04049"/>
    </source>
</evidence>
<evidence type="ECO:0000256" key="1">
    <source>
        <dbReference type="ARBA" id="ARBA00022618"/>
    </source>
</evidence>
<proteinExistence type="predicted"/>
<dbReference type="GO" id="GO:0051301">
    <property type="term" value="P:cell division"/>
    <property type="evidence" value="ECO:0007669"/>
    <property type="project" value="UniProtKB-KW"/>
</dbReference>
<dbReference type="OrthoDB" id="10262026at2759"/>
<evidence type="ECO:0000256" key="4">
    <source>
        <dbReference type="ARBA" id="ARBA00022786"/>
    </source>
</evidence>
<accession>A0A2J7ZY31</accession>
<keyword evidence="2" id="KW-0677">Repeat</keyword>
<keyword evidence="4" id="KW-0833">Ubl conjugation pathway</keyword>
<dbReference type="Pfam" id="PF13414">
    <property type="entry name" value="TPR_11"/>
    <property type="match status" value="1"/>
</dbReference>
<dbReference type="InterPro" id="IPR019734">
    <property type="entry name" value="TPR_rpt"/>
</dbReference>
<keyword evidence="5 7" id="KW-0802">TPR repeat</keyword>
<feature type="compositionally biased region" description="Basic and acidic residues" evidence="8">
    <location>
        <begin position="161"/>
        <end position="170"/>
    </location>
</feature>
<keyword evidence="6" id="KW-0131">Cell cycle</keyword>
<organism evidence="10 11">
    <name type="scientific">Tetrabaena socialis</name>
    <dbReference type="NCBI Taxonomy" id="47790"/>
    <lineage>
        <taxon>Eukaryota</taxon>
        <taxon>Viridiplantae</taxon>
        <taxon>Chlorophyta</taxon>
        <taxon>core chlorophytes</taxon>
        <taxon>Chlorophyceae</taxon>
        <taxon>CS clade</taxon>
        <taxon>Chlamydomonadales</taxon>
        <taxon>Tetrabaenaceae</taxon>
        <taxon>Tetrabaena</taxon>
    </lineage>
</organism>
<protein>
    <submittedName>
        <fullName evidence="10">Anaphase-promoting complex subunit 8</fullName>
    </submittedName>
</protein>
<dbReference type="AlphaFoldDB" id="A0A2J7ZY31"/>
<feature type="repeat" description="TPR" evidence="7">
    <location>
        <begin position="489"/>
        <end position="522"/>
    </location>
</feature>
<gene>
    <name evidence="10" type="ORF">TSOC_008601</name>
</gene>
<dbReference type="GO" id="GO:0016567">
    <property type="term" value="P:protein ubiquitination"/>
    <property type="evidence" value="ECO:0007669"/>
    <property type="project" value="TreeGrafter"/>
</dbReference>
<evidence type="ECO:0000256" key="8">
    <source>
        <dbReference type="SAM" id="MobiDB-lite"/>
    </source>
</evidence>
<dbReference type="Pfam" id="PF13432">
    <property type="entry name" value="TPR_16"/>
    <property type="match status" value="1"/>
</dbReference>
<evidence type="ECO:0000256" key="3">
    <source>
        <dbReference type="ARBA" id="ARBA00022776"/>
    </source>
</evidence>
<feature type="non-terminal residue" evidence="10">
    <location>
        <position position="614"/>
    </location>
</feature>
<dbReference type="Proteomes" id="UP000236333">
    <property type="component" value="Unassembled WGS sequence"/>
</dbReference>
<sequence>MVPERGGGGEASVPSPATPADIALELTQAVHDLTARGLFSAAQWAAEQLVGLELHTSSTSTSAPPPLPHQHQQQHHQHSNWQQQQHEHQHQHQQHPSHTEPQQPGPGRPAADPDEGHPLYLLARAHFIAKEYRRCAHALLGLRGRLPTFLRLHATYLAGEKRREEERVEKGGPLGPGADSSNPELEGLTAALEAELGVGPSNAGGGGGGGGGVVRQPDPFLMYMYGVVLAARGRSGEALDALAASLRAYPCNWSAWAAVQSICTRGGATSSPSSSPPAGWPSSTSAPSAAAVASLGPPSAAAAAAGPALSPPADLPMHWTRDFFLAALSLGCHQNQEALSRLQGLAQLFRGSLTVEAGVAQAQYNLQNFNEAQALYEDLLARDPYRIEGTDTLSNILFVKEAAAPLSVLAHRLAATDKYRPETCCVLGNYYAQQGAHEKAVEYFRRALRLDPRCLAAWTLMGHEFMEIKNTPAAIDAYRRAIDVCPQDFRAWYGLGQAYELLKMPFYALYYYRRAAQLRPADARMWCALAQCYVHEQVGLVDAAIRAYQRAVAHNDPDGIAVHKLAKLYESRGELDAAERLFRHSLQRLEDQGPGALQSQDAVEALCFMAARCK</sequence>
<dbReference type="InterPro" id="IPR011990">
    <property type="entry name" value="TPR-like_helical_dom_sf"/>
</dbReference>
<feature type="region of interest" description="Disordered" evidence="8">
    <location>
        <begin position="55"/>
        <end position="116"/>
    </location>
</feature>
<feature type="repeat" description="TPR" evidence="7">
    <location>
        <begin position="421"/>
        <end position="454"/>
    </location>
</feature>
<dbReference type="SMART" id="SM00028">
    <property type="entry name" value="TPR"/>
    <property type="match status" value="6"/>
</dbReference>
<dbReference type="GO" id="GO:0005680">
    <property type="term" value="C:anaphase-promoting complex"/>
    <property type="evidence" value="ECO:0007669"/>
    <property type="project" value="InterPro"/>
</dbReference>
<dbReference type="Pfam" id="PF00515">
    <property type="entry name" value="TPR_1"/>
    <property type="match status" value="1"/>
</dbReference>
<feature type="region of interest" description="Disordered" evidence="8">
    <location>
        <begin position="161"/>
        <end position="184"/>
    </location>
</feature>
<dbReference type="PANTHER" id="PTHR12558">
    <property type="entry name" value="CELL DIVISION CYCLE 16,23,27"/>
    <property type="match status" value="1"/>
</dbReference>